<dbReference type="KEGG" id="ang:An04g07820"/>
<sequence>MFELSRAHFTRGRKNAETVADSNDAGPILGRELGNRIRRGQVTVNRQNPAFAGECVSSPFLRVLVCGQHDDIFTEGVSPGSSTSKALSMSSCSLGDFTVSQHTLLYKYGACMENLCMRRPWTRYWSIADHADAPGDQLGNMKGMKNQLGNCRKRSSHGYIRLPLTVKFQAQTPSDECRNWGGAAPTAVSSVFGHPQLTDGTGGGGNMD</sequence>
<accession>A0AAJ8BTL8</accession>
<reference evidence="1" key="1">
    <citation type="submission" date="2025-02" db="EMBL/GenBank/DDBJ databases">
        <authorList>
            <consortium name="NCBI Genome Project"/>
        </authorList>
    </citation>
    <scope>NUCLEOTIDE SEQUENCE</scope>
</reference>
<dbReference type="AlphaFoldDB" id="A0AAJ8BTL8"/>
<name>A0AAJ8BTL8_ASPNG</name>
<dbReference type="RefSeq" id="XP_059603672.1">
    <property type="nucleotide sequence ID" value="XM_059747671.1"/>
</dbReference>
<reference evidence="1" key="2">
    <citation type="submission" date="2025-08" db="UniProtKB">
        <authorList>
            <consortium name="RefSeq"/>
        </authorList>
    </citation>
    <scope>IDENTIFICATION</scope>
</reference>
<dbReference type="GeneID" id="84590994"/>
<dbReference type="VEuPathDB" id="FungiDB:An04g07820"/>
<protein>
    <submittedName>
        <fullName evidence="1">Uncharacterized protein</fullName>
    </submittedName>
</protein>
<evidence type="ECO:0000313" key="1">
    <source>
        <dbReference type="RefSeq" id="XP_059603672.1"/>
    </source>
</evidence>
<organism evidence="1">
    <name type="scientific">Aspergillus niger</name>
    <dbReference type="NCBI Taxonomy" id="5061"/>
    <lineage>
        <taxon>Eukaryota</taxon>
        <taxon>Fungi</taxon>
        <taxon>Dikarya</taxon>
        <taxon>Ascomycota</taxon>
        <taxon>Pezizomycotina</taxon>
        <taxon>Eurotiomycetes</taxon>
        <taxon>Eurotiomycetidae</taxon>
        <taxon>Eurotiales</taxon>
        <taxon>Aspergillaceae</taxon>
        <taxon>Aspergillus</taxon>
        <taxon>Aspergillus subgen. Circumdati</taxon>
    </lineage>
</organism>
<gene>
    <name evidence="1" type="ORF">An04g07820</name>
</gene>
<proteinExistence type="predicted"/>